<keyword evidence="6 10" id="KW-0274">FAD</keyword>
<evidence type="ECO:0000256" key="5">
    <source>
        <dbReference type="ARBA" id="ARBA00022723"/>
    </source>
</evidence>
<dbReference type="PANTHER" id="PTHR30040">
    <property type="entry name" value="THIAMINE BIOSYNTHESIS LIPOPROTEIN APBE"/>
    <property type="match status" value="1"/>
</dbReference>
<accession>A0A0M8MKP4</accession>
<dbReference type="Gene3D" id="3.10.520.10">
    <property type="entry name" value="ApbE-like domains"/>
    <property type="match status" value="1"/>
</dbReference>
<dbReference type="InterPro" id="IPR024932">
    <property type="entry name" value="ApbE"/>
</dbReference>
<evidence type="ECO:0000256" key="9">
    <source>
        <dbReference type="ARBA" id="ARBA00048540"/>
    </source>
</evidence>
<evidence type="ECO:0000256" key="3">
    <source>
        <dbReference type="ARBA" id="ARBA00022630"/>
    </source>
</evidence>
<evidence type="ECO:0000256" key="8">
    <source>
        <dbReference type="ARBA" id="ARBA00031306"/>
    </source>
</evidence>
<feature type="binding site" evidence="11">
    <location>
        <position position="256"/>
    </location>
    <ligand>
        <name>Mg(2+)</name>
        <dbReference type="ChEBI" id="CHEBI:18420"/>
    </ligand>
</feature>
<evidence type="ECO:0000256" key="2">
    <source>
        <dbReference type="ARBA" id="ARBA00016337"/>
    </source>
</evidence>
<gene>
    <name evidence="12" type="ORF">AM493_01655</name>
</gene>
<dbReference type="GO" id="GO:0046872">
    <property type="term" value="F:metal ion binding"/>
    <property type="evidence" value="ECO:0007669"/>
    <property type="project" value="UniProtKB-UniRule"/>
</dbReference>
<organism evidence="12 13">
    <name type="scientific">Flavobacterium akiainvivens</name>
    <dbReference type="NCBI Taxonomy" id="1202724"/>
    <lineage>
        <taxon>Bacteria</taxon>
        <taxon>Pseudomonadati</taxon>
        <taxon>Bacteroidota</taxon>
        <taxon>Flavobacteriia</taxon>
        <taxon>Flavobacteriales</taxon>
        <taxon>Flavobacteriaceae</taxon>
        <taxon>Flavobacterium</taxon>
    </lineage>
</organism>
<dbReference type="EC" id="2.7.1.180" evidence="1 10"/>
<evidence type="ECO:0000256" key="6">
    <source>
        <dbReference type="ARBA" id="ARBA00022827"/>
    </source>
</evidence>
<keyword evidence="13" id="KW-1185">Reference proteome</keyword>
<dbReference type="Pfam" id="PF02424">
    <property type="entry name" value="ApbE"/>
    <property type="match status" value="1"/>
</dbReference>
<comment type="catalytic activity">
    <reaction evidence="9 10">
        <text>L-threonyl-[protein] + FAD = FMN-L-threonyl-[protein] + AMP + H(+)</text>
        <dbReference type="Rhea" id="RHEA:36847"/>
        <dbReference type="Rhea" id="RHEA-COMP:11060"/>
        <dbReference type="Rhea" id="RHEA-COMP:11061"/>
        <dbReference type="ChEBI" id="CHEBI:15378"/>
        <dbReference type="ChEBI" id="CHEBI:30013"/>
        <dbReference type="ChEBI" id="CHEBI:57692"/>
        <dbReference type="ChEBI" id="CHEBI:74257"/>
        <dbReference type="ChEBI" id="CHEBI:456215"/>
        <dbReference type="EC" id="2.7.1.180"/>
    </reaction>
</comment>
<evidence type="ECO:0000256" key="10">
    <source>
        <dbReference type="PIRNR" id="PIRNR006268"/>
    </source>
</evidence>
<evidence type="ECO:0000256" key="11">
    <source>
        <dbReference type="PIRSR" id="PIRSR006268-2"/>
    </source>
</evidence>
<evidence type="ECO:0000313" key="12">
    <source>
        <dbReference type="EMBL" id="KOS08161.1"/>
    </source>
</evidence>
<keyword evidence="7 10" id="KW-0460">Magnesium</keyword>
<evidence type="ECO:0000256" key="1">
    <source>
        <dbReference type="ARBA" id="ARBA00011955"/>
    </source>
</evidence>
<dbReference type="GO" id="GO:0016740">
    <property type="term" value="F:transferase activity"/>
    <property type="evidence" value="ECO:0007669"/>
    <property type="project" value="UniProtKB-UniRule"/>
</dbReference>
<evidence type="ECO:0000256" key="7">
    <source>
        <dbReference type="ARBA" id="ARBA00022842"/>
    </source>
</evidence>
<proteinExistence type="inferred from homology"/>
<feature type="binding site" evidence="11">
    <location>
        <position position="150"/>
    </location>
    <ligand>
        <name>Mg(2+)</name>
        <dbReference type="ChEBI" id="CHEBI:18420"/>
    </ligand>
</feature>
<dbReference type="STRING" id="1202724.AM493_01655"/>
<name>A0A0M8MKP4_9FLAO</name>
<dbReference type="PANTHER" id="PTHR30040:SF2">
    <property type="entry name" value="FAD:PROTEIN FMN TRANSFERASE"/>
    <property type="match status" value="1"/>
</dbReference>
<dbReference type="AlphaFoldDB" id="A0A0M8MKP4"/>
<dbReference type="PATRIC" id="fig|1202724.3.peg.336"/>
<evidence type="ECO:0000256" key="4">
    <source>
        <dbReference type="ARBA" id="ARBA00022679"/>
    </source>
</evidence>
<sequence>MPQTASKTYISQTRRLFHCNFRIKIPAHHDEAIIERGFALLEYIDALYNSYTPGSVFHNINANAGRWADIDENTAIMLQSIAKISQATNGAYDITMMPLLKLWGFYRDGETSFPKSQHIQQALKNTDYTKIQLDGHKAMISSGQEIITGSFIKAFAVDVLAKQLKNEGVTNGVINAGGSTIYAVNSRNINLPHPFEDDEKCGRISIANACFSLSATMSGFITIDGKKYGHIINAKTGYPSENVQCGVICKSAFLSDVLSTALFAVQEDDFETVATELKHNFDFEAYLITQQRVVKTTGYEPFKVLSV</sequence>
<keyword evidence="4 10" id="KW-0808">Transferase</keyword>
<evidence type="ECO:0000313" key="13">
    <source>
        <dbReference type="Proteomes" id="UP000037755"/>
    </source>
</evidence>
<dbReference type="Proteomes" id="UP000037755">
    <property type="component" value="Unassembled WGS sequence"/>
</dbReference>
<comment type="similarity">
    <text evidence="10">Belongs to the ApbE family.</text>
</comment>
<protein>
    <recommendedName>
        <fullName evidence="2 10">FAD:protein FMN transferase</fullName>
        <ecNumber evidence="1 10">2.7.1.180</ecNumber>
    </recommendedName>
    <alternativeName>
        <fullName evidence="8 10">Flavin transferase</fullName>
    </alternativeName>
</protein>
<keyword evidence="3 10" id="KW-0285">Flavoprotein</keyword>
<keyword evidence="5 10" id="KW-0479">Metal-binding</keyword>
<comment type="cofactor">
    <cofactor evidence="11">
        <name>Mg(2+)</name>
        <dbReference type="ChEBI" id="CHEBI:18420"/>
    </cofactor>
    <cofactor evidence="11">
        <name>Mn(2+)</name>
        <dbReference type="ChEBI" id="CHEBI:29035"/>
    </cofactor>
    <text evidence="11">Magnesium. Can also use manganese.</text>
</comment>
<dbReference type="PIRSF" id="PIRSF006268">
    <property type="entry name" value="ApbE"/>
    <property type="match status" value="1"/>
</dbReference>
<dbReference type="SUPFAM" id="SSF143631">
    <property type="entry name" value="ApbE-like"/>
    <property type="match status" value="1"/>
</dbReference>
<feature type="binding site" evidence="11">
    <location>
        <position position="260"/>
    </location>
    <ligand>
        <name>Mg(2+)</name>
        <dbReference type="ChEBI" id="CHEBI:18420"/>
    </ligand>
</feature>
<reference evidence="12 13" key="1">
    <citation type="submission" date="2015-08" db="EMBL/GenBank/DDBJ databases">
        <title>Whole genome sequence of Flavobacterium akiainvivens IK-1T, from decaying Wikstroemia oahuensis, an endemic Hawaiian shrub.</title>
        <authorList>
            <person name="Wan X."/>
            <person name="Hou S."/>
            <person name="Saito J."/>
            <person name="Donachie S."/>
        </authorList>
    </citation>
    <scope>NUCLEOTIDE SEQUENCE [LARGE SCALE GENOMIC DNA]</scope>
    <source>
        <strain evidence="12 13">IK-1</strain>
    </source>
</reference>
<dbReference type="EMBL" id="LIYD01000005">
    <property type="protein sequence ID" value="KOS08161.1"/>
    <property type="molecule type" value="Genomic_DNA"/>
</dbReference>
<comment type="caution">
    <text evidence="12">The sequence shown here is derived from an EMBL/GenBank/DDBJ whole genome shotgun (WGS) entry which is preliminary data.</text>
</comment>
<dbReference type="InterPro" id="IPR003374">
    <property type="entry name" value="ApbE-like_sf"/>
</dbReference>